<feature type="region of interest" description="Disordered" evidence="2">
    <location>
        <begin position="19"/>
        <end position="41"/>
    </location>
</feature>
<comment type="caution">
    <text evidence="5">The sequence shown here is derived from an EMBL/GenBank/DDBJ whole genome shotgun (WGS) entry which is preliminary data.</text>
</comment>
<reference evidence="5 6" key="1">
    <citation type="journal article" date="2024" name="Nat. Commun.">
        <title>Phylogenomics reveals the evolutionary origins of lichenization in chlorophyte algae.</title>
        <authorList>
            <person name="Puginier C."/>
            <person name="Libourel C."/>
            <person name="Otte J."/>
            <person name="Skaloud P."/>
            <person name="Haon M."/>
            <person name="Grisel S."/>
            <person name="Petersen M."/>
            <person name="Berrin J.G."/>
            <person name="Delaux P.M."/>
            <person name="Dal Grande F."/>
            <person name="Keller J."/>
        </authorList>
    </citation>
    <scope>NUCLEOTIDE SEQUENCE [LARGE SCALE GENOMIC DNA]</scope>
    <source>
        <strain evidence="5 6">SAG 2043</strain>
    </source>
</reference>
<evidence type="ECO:0000313" key="5">
    <source>
        <dbReference type="EMBL" id="KAK9819884.1"/>
    </source>
</evidence>
<dbReference type="PROSITE" id="PS50089">
    <property type="entry name" value="ZF_RING_2"/>
    <property type="match status" value="1"/>
</dbReference>
<keyword evidence="1" id="KW-0863">Zinc-finger</keyword>
<accession>A0AAW1QEQ4</accession>
<evidence type="ECO:0000256" key="3">
    <source>
        <dbReference type="SAM" id="Phobius"/>
    </source>
</evidence>
<evidence type="ECO:0000313" key="6">
    <source>
        <dbReference type="Proteomes" id="UP001489004"/>
    </source>
</evidence>
<keyword evidence="3" id="KW-0472">Membrane</keyword>
<proteinExistence type="predicted"/>
<dbReference type="Pfam" id="PF13920">
    <property type="entry name" value="zf-C3HC4_3"/>
    <property type="match status" value="1"/>
</dbReference>
<feature type="compositionally biased region" description="Low complexity" evidence="2">
    <location>
        <begin position="626"/>
        <end position="648"/>
    </location>
</feature>
<keyword evidence="6" id="KW-1185">Reference proteome</keyword>
<feature type="domain" description="RING-type" evidence="4">
    <location>
        <begin position="673"/>
        <end position="716"/>
    </location>
</feature>
<dbReference type="Proteomes" id="UP001489004">
    <property type="component" value="Unassembled WGS sequence"/>
</dbReference>
<keyword evidence="1" id="KW-0479">Metal-binding</keyword>
<keyword evidence="3" id="KW-0812">Transmembrane</keyword>
<feature type="region of interest" description="Disordered" evidence="2">
    <location>
        <begin position="448"/>
        <end position="611"/>
    </location>
</feature>
<dbReference type="EMBL" id="JALJOR010000003">
    <property type="protein sequence ID" value="KAK9819884.1"/>
    <property type="molecule type" value="Genomic_DNA"/>
</dbReference>
<organism evidence="5 6">
    <name type="scientific">[Myrmecia] bisecta</name>
    <dbReference type="NCBI Taxonomy" id="41462"/>
    <lineage>
        <taxon>Eukaryota</taxon>
        <taxon>Viridiplantae</taxon>
        <taxon>Chlorophyta</taxon>
        <taxon>core chlorophytes</taxon>
        <taxon>Trebouxiophyceae</taxon>
        <taxon>Trebouxiales</taxon>
        <taxon>Trebouxiaceae</taxon>
        <taxon>Myrmecia</taxon>
    </lineage>
</organism>
<dbReference type="InterPro" id="IPR013083">
    <property type="entry name" value="Znf_RING/FYVE/PHD"/>
</dbReference>
<dbReference type="AlphaFoldDB" id="A0AAW1QEQ4"/>
<evidence type="ECO:0000256" key="1">
    <source>
        <dbReference type="PROSITE-ProRule" id="PRU00175"/>
    </source>
</evidence>
<evidence type="ECO:0000259" key="4">
    <source>
        <dbReference type="PROSITE" id="PS50089"/>
    </source>
</evidence>
<gene>
    <name evidence="5" type="ORF">WJX72_003576</name>
</gene>
<feature type="compositionally biased region" description="Polar residues" evidence="2">
    <location>
        <begin position="19"/>
        <end position="31"/>
    </location>
</feature>
<evidence type="ECO:0000256" key="2">
    <source>
        <dbReference type="SAM" id="MobiDB-lite"/>
    </source>
</evidence>
<dbReference type="SMART" id="SM00184">
    <property type="entry name" value="RING"/>
    <property type="match status" value="1"/>
</dbReference>
<protein>
    <recommendedName>
        <fullName evidence="4">RING-type domain-containing protein</fullName>
    </recommendedName>
</protein>
<feature type="compositionally biased region" description="Basic residues" evidence="2">
    <location>
        <begin position="524"/>
        <end position="533"/>
    </location>
</feature>
<dbReference type="InterPro" id="IPR001841">
    <property type="entry name" value="Znf_RING"/>
</dbReference>
<feature type="region of interest" description="Disordered" evidence="2">
    <location>
        <begin position="625"/>
        <end position="649"/>
    </location>
</feature>
<feature type="transmembrane region" description="Helical" evidence="3">
    <location>
        <begin position="85"/>
        <end position="110"/>
    </location>
</feature>
<feature type="transmembrane region" description="Helical" evidence="3">
    <location>
        <begin position="117"/>
        <end position="144"/>
    </location>
</feature>
<dbReference type="SUPFAM" id="SSF57850">
    <property type="entry name" value="RING/U-box"/>
    <property type="match status" value="1"/>
</dbReference>
<sequence length="739" mass="80958">MSEVITVAPLQSTDDCLFDSTSHPYAPSRSTMARRRPAARKEELAEAAKGAARAAGSMQSAPGSSTLASEQFLHAPSPAPGSTPLAVYAAPLGLMICIVTTLLNVAFLFGRFNMQDAVVLVTTACLTGIRTWGSMALLALYIWASILDMPGACHDRGERNFRYDRRFTWIAQGYFDAWTIAGMAERSTWVWPWLARCLRWLTYLYLPATFVTFFRNRTQANADTDQLLEAMYVRGVRHMLWELLKVGWPGSSGWGTQDVLTWVTHPTRWLQVPGQLLKVPSDVLQSVWGLTARPQLWMLLQCATLWSQWKFVVYMWAFKTGVLPRAHQLHRQERDAAEVLEEEVWVLAKVESVLDLLEGLLKSQGCKERWSDFWACLVKDPDFRARMRVQLGNACYDAYHIWWHVYTPLAGTLVLRLTTAARRLLNAIRNFFKGMQTRGQRVIDTLMGNDPDFEPLSNSAPRGRKRPAAATAAQIGRDDKKQTASLASTRGEVADSLKQGGLAESSQPMPASDQSEQWETVASGHKKKGKKKAGLAVAQGPPKLPPYTVTKNARARVHDSSQPAPEKAEALSSTTKQEPSTPAPTTASPPAIRSQTASPREAAQASADSHPDALLSDLISGIARTASSQSQPAGAAGPPAAESAGEGPVRSVRLQPRGVPASATGPAVPTGLCIFCWERPIGTILAPCGHRALCRECYMGLKDQAAPDHPLCPVCRRSVPAYVDVDHIYDVIIHGETGC</sequence>
<keyword evidence="1" id="KW-0862">Zinc</keyword>
<feature type="compositionally biased region" description="Low complexity" evidence="2">
    <location>
        <begin position="579"/>
        <end position="591"/>
    </location>
</feature>
<feature type="compositionally biased region" description="Polar residues" evidence="2">
    <location>
        <begin position="504"/>
        <end position="520"/>
    </location>
</feature>
<keyword evidence="3" id="KW-1133">Transmembrane helix</keyword>
<dbReference type="Gene3D" id="3.30.40.10">
    <property type="entry name" value="Zinc/RING finger domain, C3HC4 (zinc finger)"/>
    <property type="match status" value="1"/>
</dbReference>
<dbReference type="GO" id="GO:0008270">
    <property type="term" value="F:zinc ion binding"/>
    <property type="evidence" value="ECO:0007669"/>
    <property type="project" value="UniProtKB-KW"/>
</dbReference>
<name>A0AAW1QEQ4_9CHLO</name>